<dbReference type="InterPro" id="IPR023313">
    <property type="entry name" value="UBQ-conjugating_AS"/>
</dbReference>
<gene>
    <name evidence="6" type="ORF">FGG08_005916</name>
</gene>
<feature type="compositionally biased region" description="Acidic residues" evidence="4">
    <location>
        <begin position="318"/>
        <end position="328"/>
    </location>
</feature>
<dbReference type="AlphaFoldDB" id="A0A9P8HX91"/>
<dbReference type="GO" id="GO:0016740">
    <property type="term" value="F:transferase activity"/>
    <property type="evidence" value="ECO:0007669"/>
    <property type="project" value="UniProtKB-KW"/>
</dbReference>
<feature type="domain" description="UBC core" evidence="5">
    <location>
        <begin position="6"/>
        <end position="162"/>
    </location>
</feature>
<dbReference type="Pfam" id="PF00179">
    <property type="entry name" value="UQ_con"/>
    <property type="match status" value="1"/>
</dbReference>
<proteinExistence type="predicted"/>
<keyword evidence="7" id="KW-1185">Reference proteome</keyword>
<protein>
    <recommendedName>
        <fullName evidence="5">UBC core domain-containing protein</fullName>
    </recommendedName>
</protein>
<evidence type="ECO:0000313" key="7">
    <source>
        <dbReference type="Proteomes" id="UP000698800"/>
    </source>
</evidence>
<evidence type="ECO:0000256" key="3">
    <source>
        <dbReference type="PROSITE-ProRule" id="PRU10133"/>
    </source>
</evidence>
<reference evidence="6" key="1">
    <citation type="submission" date="2021-03" db="EMBL/GenBank/DDBJ databases">
        <title>Comparative genomics and phylogenomic investigation of the class Geoglossomycetes provide insights into ecological specialization and systematics.</title>
        <authorList>
            <person name="Melie T."/>
            <person name="Pirro S."/>
            <person name="Miller A.N."/>
            <person name="Quandt A."/>
        </authorList>
    </citation>
    <scope>NUCLEOTIDE SEQUENCE</scope>
    <source>
        <strain evidence="6">GBOQ0MN5Z8</strain>
    </source>
</reference>
<evidence type="ECO:0000256" key="4">
    <source>
        <dbReference type="SAM" id="MobiDB-lite"/>
    </source>
</evidence>
<feature type="region of interest" description="Disordered" evidence="4">
    <location>
        <begin position="183"/>
        <end position="205"/>
    </location>
</feature>
<feature type="compositionally biased region" description="Polar residues" evidence="4">
    <location>
        <begin position="268"/>
        <end position="285"/>
    </location>
</feature>
<dbReference type="Proteomes" id="UP000698800">
    <property type="component" value="Unassembled WGS sequence"/>
</dbReference>
<name>A0A9P8HX91_9PEZI</name>
<dbReference type="OrthoDB" id="10069349at2759"/>
<feature type="region of interest" description="Disordered" evidence="4">
    <location>
        <begin position="218"/>
        <end position="518"/>
    </location>
</feature>
<comment type="caution">
    <text evidence="6">The sequence shown here is derived from an EMBL/GenBank/DDBJ whole genome shotgun (WGS) entry which is preliminary data.</text>
</comment>
<dbReference type="InterPro" id="IPR000608">
    <property type="entry name" value="UBC"/>
</dbReference>
<feature type="compositionally biased region" description="Low complexity" evidence="4">
    <location>
        <begin position="243"/>
        <end position="257"/>
    </location>
</feature>
<dbReference type="SUPFAM" id="SSF54495">
    <property type="entry name" value="UBC-like"/>
    <property type="match status" value="1"/>
</dbReference>
<dbReference type="Gene3D" id="3.10.110.10">
    <property type="entry name" value="Ubiquitin Conjugating Enzyme"/>
    <property type="match status" value="1"/>
</dbReference>
<evidence type="ECO:0000256" key="1">
    <source>
        <dbReference type="ARBA" id="ARBA00022679"/>
    </source>
</evidence>
<sequence>MTMNSTTLRRLTSEHSSLHTAGLPPNYLFPPSSSSVSYEAGDDLTQLTVLLAGPQGTPYANGLWKLQLKIPSDYPRSPPKAVFRTRIWHPNVEEGAGGVCVDTLKGGWGVGVTLRDVLVTISCLLINPNPDSALNAAAGQLLQDDYEAFARQARLMTSIHAPVPKELRDRVWEAKRRGEDPEMVGRINDGYGAGEEKRVGGKGAASGGAAVVGVVMKRKQPHPSTAKAESKSEGSGTNGLSQPRLEPTALPTPLTTHFPPPLPASDLASDSETEASSTKENNPSHSPIRKPAATPHGTKRPLSALPTPSPDADSYYLIEDDDDDDTEDIPSGHMSASERNIIANNANTDTRRQTAAEEDDEGPQRKSPRLMERVRDVNTAAIGPGDNSTIFITPYEDNKNLATTAPSTPPTDPTTSTTTTAKPPNTPTNEGKENHLFSNSSPSAEPLLNRPPTVLRKPNTTASAPPQTTTTTTTEPASKLPVRPGSGARKPNGTPGEKGRGGKNSGGVKSGRVGLRRL</sequence>
<evidence type="ECO:0000259" key="5">
    <source>
        <dbReference type="PROSITE" id="PS50127"/>
    </source>
</evidence>
<feature type="active site" description="Glycyl thioester intermediate" evidence="3">
    <location>
        <position position="100"/>
    </location>
</feature>
<dbReference type="PROSITE" id="PS50127">
    <property type="entry name" value="UBC_2"/>
    <property type="match status" value="1"/>
</dbReference>
<feature type="compositionally biased region" description="Low complexity" evidence="4">
    <location>
        <begin position="460"/>
        <end position="477"/>
    </location>
</feature>
<accession>A0A9P8HX91</accession>
<organism evidence="6 7">
    <name type="scientific">Glutinoglossum americanum</name>
    <dbReference type="NCBI Taxonomy" id="1670608"/>
    <lineage>
        <taxon>Eukaryota</taxon>
        <taxon>Fungi</taxon>
        <taxon>Dikarya</taxon>
        <taxon>Ascomycota</taxon>
        <taxon>Pezizomycotina</taxon>
        <taxon>Geoglossomycetes</taxon>
        <taxon>Geoglossales</taxon>
        <taxon>Geoglossaceae</taxon>
        <taxon>Glutinoglossum</taxon>
    </lineage>
</organism>
<dbReference type="SMART" id="SM00212">
    <property type="entry name" value="UBCc"/>
    <property type="match status" value="1"/>
</dbReference>
<keyword evidence="1" id="KW-0808">Transferase</keyword>
<evidence type="ECO:0000256" key="2">
    <source>
        <dbReference type="ARBA" id="ARBA00022786"/>
    </source>
</evidence>
<keyword evidence="2" id="KW-0833">Ubl conjugation pathway</keyword>
<dbReference type="PROSITE" id="PS00183">
    <property type="entry name" value="UBC_1"/>
    <property type="match status" value="1"/>
</dbReference>
<feature type="compositionally biased region" description="Low complexity" evidence="4">
    <location>
        <begin position="413"/>
        <end position="429"/>
    </location>
</feature>
<evidence type="ECO:0000313" key="6">
    <source>
        <dbReference type="EMBL" id="KAH0537291.1"/>
    </source>
</evidence>
<dbReference type="PANTHER" id="PTHR24068">
    <property type="entry name" value="UBIQUITIN-CONJUGATING ENZYME E2"/>
    <property type="match status" value="1"/>
</dbReference>
<dbReference type="InterPro" id="IPR016135">
    <property type="entry name" value="UBQ-conjugating_enzyme/RWD"/>
</dbReference>
<dbReference type="EMBL" id="JAGHQL010000153">
    <property type="protein sequence ID" value="KAH0537291.1"/>
    <property type="molecule type" value="Genomic_DNA"/>
</dbReference>